<organism evidence="2 3">
    <name type="scientific">Enterovirga aerilata</name>
    <dbReference type="NCBI Taxonomy" id="2730920"/>
    <lineage>
        <taxon>Bacteria</taxon>
        <taxon>Pseudomonadati</taxon>
        <taxon>Pseudomonadota</taxon>
        <taxon>Alphaproteobacteria</taxon>
        <taxon>Hyphomicrobiales</taxon>
        <taxon>Methylobacteriaceae</taxon>
        <taxon>Enterovirga</taxon>
    </lineage>
</organism>
<dbReference type="Pfam" id="PF01613">
    <property type="entry name" value="Flavin_Reduct"/>
    <property type="match status" value="1"/>
</dbReference>
<dbReference type="InterPro" id="IPR012349">
    <property type="entry name" value="Split_barrel_FMN-bd"/>
</dbReference>
<evidence type="ECO:0000313" key="3">
    <source>
        <dbReference type="Proteomes" id="UP000564885"/>
    </source>
</evidence>
<dbReference type="GO" id="GO:0010181">
    <property type="term" value="F:FMN binding"/>
    <property type="evidence" value="ECO:0007669"/>
    <property type="project" value="InterPro"/>
</dbReference>
<reference evidence="2 3" key="1">
    <citation type="submission" date="2020-04" db="EMBL/GenBank/DDBJ databases">
        <title>Enterovirga sp. isolate from soil.</title>
        <authorList>
            <person name="Chea S."/>
            <person name="Kim D.-U."/>
        </authorList>
    </citation>
    <scope>NUCLEOTIDE SEQUENCE [LARGE SCALE GENOMIC DNA]</scope>
    <source>
        <strain evidence="2 3">DB1703</strain>
    </source>
</reference>
<dbReference type="InterPro" id="IPR002563">
    <property type="entry name" value="Flavin_Rdtase-like_dom"/>
</dbReference>
<name>A0A849I9U1_9HYPH</name>
<gene>
    <name evidence="2" type="ORF">HJG44_17430</name>
</gene>
<protein>
    <submittedName>
        <fullName evidence="2">Flavin reductase family protein</fullName>
    </submittedName>
</protein>
<dbReference type="SMART" id="SM00903">
    <property type="entry name" value="Flavin_Reduct"/>
    <property type="match status" value="1"/>
</dbReference>
<dbReference type="Proteomes" id="UP000564885">
    <property type="component" value="Unassembled WGS sequence"/>
</dbReference>
<dbReference type="PANTHER" id="PTHR43812">
    <property type="entry name" value="BLR2425 PROTEIN"/>
    <property type="match status" value="1"/>
</dbReference>
<dbReference type="EMBL" id="JABEPP010000005">
    <property type="protein sequence ID" value="NNM74158.1"/>
    <property type="molecule type" value="Genomic_DNA"/>
</dbReference>
<keyword evidence="3" id="KW-1185">Reference proteome</keyword>
<dbReference type="GO" id="GO:0016646">
    <property type="term" value="F:oxidoreductase activity, acting on the CH-NH group of donors, NAD or NADP as acceptor"/>
    <property type="evidence" value="ECO:0007669"/>
    <property type="project" value="UniProtKB-ARBA"/>
</dbReference>
<dbReference type="PANTHER" id="PTHR43812:SF2">
    <property type="entry name" value="FLAVIN REDUCTASE LIKE DOMAIN-CONTAINING PROTEIN"/>
    <property type="match status" value="1"/>
</dbReference>
<dbReference type="AlphaFoldDB" id="A0A849I9U1"/>
<dbReference type="SUPFAM" id="SSF50475">
    <property type="entry name" value="FMN-binding split barrel"/>
    <property type="match status" value="1"/>
</dbReference>
<accession>A0A849I9U1</accession>
<evidence type="ECO:0000259" key="1">
    <source>
        <dbReference type="SMART" id="SM00903"/>
    </source>
</evidence>
<comment type="caution">
    <text evidence="2">The sequence shown here is derived from an EMBL/GenBank/DDBJ whole genome shotgun (WGS) entry which is preliminary data.</text>
</comment>
<feature type="domain" description="Flavin reductase like" evidence="1">
    <location>
        <begin position="19"/>
        <end position="178"/>
    </location>
</feature>
<dbReference type="RefSeq" id="WP_171219625.1">
    <property type="nucleotide sequence ID" value="NZ_JABEPP010000005.1"/>
</dbReference>
<evidence type="ECO:0000313" key="2">
    <source>
        <dbReference type="EMBL" id="NNM74158.1"/>
    </source>
</evidence>
<sequence>MFYRPGSDDHGLARDPFKACITPRPIGWISTVSAEGVCNLSPYSFFNAVSEDPAMVMVCVNGFEPGRTDKDTGRNIVETGEFVVNVCTWALREAMNATCAPFGDGVDEFAAVGIETAPSRLVAPPRVRMSPIALECVLDQTVKLPDTRNGGTNTIFVGRVVGIEIADDVISDGRVDIERVQPIGRLGYSLYTVARGSGVFEMRRPN</sequence>
<proteinExistence type="predicted"/>
<dbReference type="Gene3D" id="2.30.110.10">
    <property type="entry name" value="Electron Transport, Fmn-binding Protein, Chain A"/>
    <property type="match status" value="1"/>
</dbReference>